<keyword evidence="1" id="KW-0547">Nucleotide-binding</keyword>
<keyword evidence="4" id="KW-0804">Transcription</keyword>
<dbReference type="Gene3D" id="3.30.450.40">
    <property type="match status" value="1"/>
</dbReference>
<dbReference type="InterPro" id="IPR027417">
    <property type="entry name" value="P-loop_NTPase"/>
</dbReference>
<name>A0A1G7WI17_PSEOR</name>
<dbReference type="Pfam" id="PF25601">
    <property type="entry name" value="AAA_lid_14"/>
    <property type="match status" value="1"/>
</dbReference>
<evidence type="ECO:0000256" key="4">
    <source>
        <dbReference type="ARBA" id="ARBA00023163"/>
    </source>
</evidence>
<dbReference type="Gene3D" id="1.10.10.60">
    <property type="entry name" value="Homeodomain-like"/>
    <property type="match status" value="1"/>
</dbReference>
<dbReference type="OrthoDB" id="5496274at2"/>
<dbReference type="InterPro" id="IPR002078">
    <property type="entry name" value="Sigma_54_int"/>
</dbReference>
<dbReference type="Proteomes" id="UP000198967">
    <property type="component" value="Unassembled WGS sequence"/>
</dbReference>
<dbReference type="PROSITE" id="PS50045">
    <property type="entry name" value="SIGMA54_INTERACT_4"/>
    <property type="match status" value="1"/>
</dbReference>
<proteinExistence type="predicted"/>
<evidence type="ECO:0000256" key="2">
    <source>
        <dbReference type="ARBA" id="ARBA00022840"/>
    </source>
</evidence>
<evidence type="ECO:0000256" key="3">
    <source>
        <dbReference type="ARBA" id="ARBA00023015"/>
    </source>
</evidence>
<dbReference type="STRING" id="366584.SAMN05216377_114132"/>
<evidence type="ECO:0000313" key="6">
    <source>
        <dbReference type="EMBL" id="SDG71611.1"/>
    </source>
</evidence>
<dbReference type="RefSeq" id="WP_093087738.1">
    <property type="nucleotide sequence ID" value="NZ_FNBE01000014.1"/>
</dbReference>
<sequence>MYPERPVIASSWRRTERYGLSPSSRVDPEDVEPVDAASRLRRAADPVLSHLAASLDGAPYTVILADHDARLVDLRFGLPSARDEIEGLGVVIGSQFLESSTGTNSIATVFETRTGVAVHGDEHYLEAFRGLACYGLPILDPSTRRAAGVLDITCPQDHASALLRPFLLRGVREIEARLLGDVRQARRGLLEAFDLASTRPDAAVIALGVDVVLTNDTAAELLQPADHAALRTLADEIQRARGRDWRCTFTLTSGREVDLEATVVDGGTLIRAELAHRRAPVPRQVRSATQWEAWPHAELARYRVDGTSVLVRGESGTGRRTVARELAGAASTELDGTTATVADVDAVPPDVATIVVTDVELLAPAAAVALERLARGHRLVLTAATGTLGPRTTALTARCPVHLELPTLRSRRDRIPALAAAMLAEAGPDLRFTPGALAVLAAQDWPGNLGELAAVVGHVARRRQAGDITDADLPRGHREPRAPVGGALRQAERDAVVDALRTCCGNKVQAADMLGISRNTLYRYIRQYRIGVSHNGTDEVAGPRPG</sequence>
<evidence type="ECO:0000313" key="7">
    <source>
        <dbReference type="Proteomes" id="UP000198967"/>
    </source>
</evidence>
<dbReference type="EMBL" id="FNBE01000014">
    <property type="protein sequence ID" value="SDG71611.1"/>
    <property type="molecule type" value="Genomic_DNA"/>
</dbReference>
<evidence type="ECO:0000259" key="5">
    <source>
        <dbReference type="PROSITE" id="PS50045"/>
    </source>
</evidence>
<dbReference type="Pfam" id="PF02954">
    <property type="entry name" value="HTH_8"/>
    <property type="match status" value="1"/>
</dbReference>
<organism evidence="6 7">
    <name type="scientific">Pseudonocardia oroxyli</name>
    <dbReference type="NCBI Taxonomy" id="366584"/>
    <lineage>
        <taxon>Bacteria</taxon>
        <taxon>Bacillati</taxon>
        <taxon>Actinomycetota</taxon>
        <taxon>Actinomycetes</taxon>
        <taxon>Pseudonocardiales</taxon>
        <taxon>Pseudonocardiaceae</taxon>
        <taxon>Pseudonocardia</taxon>
    </lineage>
</organism>
<evidence type="ECO:0000256" key="1">
    <source>
        <dbReference type="ARBA" id="ARBA00022741"/>
    </source>
</evidence>
<reference evidence="6 7" key="1">
    <citation type="submission" date="2016-10" db="EMBL/GenBank/DDBJ databases">
        <authorList>
            <person name="de Groot N.N."/>
        </authorList>
    </citation>
    <scope>NUCLEOTIDE SEQUENCE [LARGE SCALE GENOMIC DNA]</scope>
    <source>
        <strain evidence="6 7">CGMCC 4.3143</strain>
    </source>
</reference>
<protein>
    <submittedName>
        <fullName evidence="6">Transcriptional regulator of acetoin/glycerol metabolism</fullName>
    </submittedName>
</protein>
<accession>A0A1G7WI17</accession>
<keyword evidence="3" id="KW-0805">Transcription regulation</keyword>
<dbReference type="SUPFAM" id="SSF46689">
    <property type="entry name" value="Homeodomain-like"/>
    <property type="match status" value="1"/>
</dbReference>
<feature type="domain" description="Sigma-54 factor interaction" evidence="5">
    <location>
        <begin position="401"/>
        <end position="461"/>
    </location>
</feature>
<dbReference type="GO" id="GO:0006355">
    <property type="term" value="P:regulation of DNA-templated transcription"/>
    <property type="evidence" value="ECO:0007669"/>
    <property type="project" value="InterPro"/>
</dbReference>
<dbReference type="GO" id="GO:0043565">
    <property type="term" value="F:sequence-specific DNA binding"/>
    <property type="evidence" value="ECO:0007669"/>
    <property type="project" value="InterPro"/>
</dbReference>
<keyword evidence="2" id="KW-0067">ATP-binding</keyword>
<dbReference type="Gene3D" id="1.10.8.60">
    <property type="match status" value="1"/>
</dbReference>
<dbReference type="InterPro" id="IPR058031">
    <property type="entry name" value="AAA_lid_NorR"/>
</dbReference>
<keyword evidence="7" id="KW-1185">Reference proteome</keyword>
<dbReference type="InterPro" id="IPR002197">
    <property type="entry name" value="HTH_Fis"/>
</dbReference>
<dbReference type="AlphaFoldDB" id="A0A1G7WI17"/>
<dbReference type="PRINTS" id="PR01590">
    <property type="entry name" value="HTHFIS"/>
</dbReference>
<dbReference type="GO" id="GO:0005524">
    <property type="term" value="F:ATP binding"/>
    <property type="evidence" value="ECO:0007669"/>
    <property type="project" value="UniProtKB-KW"/>
</dbReference>
<dbReference type="PANTHER" id="PTHR32071">
    <property type="entry name" value="TRANSCRIPTIONAL REGULATORY PROTEIN"/>
    <property type="match status" value="1"/>
</dbReference>
<gene>
    <name evidence="6" type="ORF">SAMN05216377_114132</name>
</gene>
<dbReference type="SUPFAM" id="SSF52540">
    <property type="entry name" value="P-loop containing nucleoside triphosphate hydrolases"/>
    <property type="match status" value="1"/>
</dbReference>
<dbReference type="InterPro" id="IPR029016">
    <property type="entry name" value="GAF-like_dom_sf"/>
</dbReference>
<dbReference type="InterPro" id="IPR009057">
    <property type="entry name" value="Homeodomain-like_sf"/>
</dbReference>